<proteinExistence type="predicted"/>
<dbReference type="RefSeq" id="WP_251594176.1">
    <property type="nucleotide sequence ID" value="NZ_JAMLJI010000003.1"/>
</dbReference>
<comment type="caution">
    <text evidence="2">The sequence shown here is derived from an EMBL/GenBank/DDBJ whole genome shotgun (WGS) entry which is preliminary data.</text>
</comment>
<gene>
    <name evidence="2" type="ORF">QC825_10445</name>
</gene>
<dbReference type="SUPFAM" id="SSF82866">
    <property type="entry name" value="Multidrug efflux transporter AcrB transmembrane domain"/>
    <property type="match status" value="2"/>
</dbReference>
<feature type="transmembrane region" description="Helical" evidence="1">
    <location>
        <begin position="630"/>
        <end position="649"/>
    </location>
</feature>
<dbReference type="InterPro" id="IPR050545">
    <property type="entry name" value="Mycobact_MmpL"/>
</dbReference>
<keyword evidence="1" id="KW-0812">Transmembrane</keyword>
<dbReference type="Gene3D" id="1.20.1640.10">
    <property type="entry name" value="Multidrug efflux transporter AcrB transmembrane domain"/>
    <property type="match status" value="2"/>
</dbReference>
<accession>A0ABU1GY60</accession>
<feature type="transmembrane region" description="Helical" evidence="1">
    <location>
        <begin position="708"/>
        <end position="727"/>
    </location>
</feature>
<evidence type="ECO:0008006" key="4">
    <source>
        <dbReference type="Google" id="ProtNLM"/>
    </source>
</evidence>
<feature type="transmembrane region" description="Helical" evidence="1">
    <location>
        <begin position="245"/>
        <end position="264"/>
    </location>
</feature>
<dbReference type="EMBL" id="JARWAO010000005">
    <property type="protein sequence ID" value="MDR5896492.1"/>
    <property type="molecule type" value="Genomic_DNA"/>
</dbReference>
<protein>
    <recommendedName>
        <fullName evidence="4">Membrane transport protein MMPL domain-containing protein</fullName>
    </recommendedName>
</protein>
<dbReference type="PANTHER" id="PTHR33406">
    <property type="entry name" value="MEMBRANE PROTEIN MJ1562-RELATED"/>
    <property type="match status" value="1"/>
</dbReference>
<dbReference type="PANTHER" id="PTHR33406:SF13">
    <property type="entry name" value="MEMBRANE PROTEIN YDFJ"/>
    <property type="match status" value="1"/>
</dbReference>
<feature type="transmembrane region" description="Helical" evidence="1">
    <location>
        <begin position="362"/>
        <end position="381"/>
    </location>
</feature>
<dbReference type="PROSITE" id="PS51257">
    <property type="entry name" value="PROKAR_LIPOPROTEIN"/>
    <property type="match status" value="1"/>
</dbReference>
<feature type="transmembrane region" description="Helical" evidence="1">
    <location>
        <begin position="298"/>
        <end position="316"/>
    </location>
</feature>
<dbReference type="Proteomes" id="UP001269375">
    <property type="component" value="Unassembled WGS sequence"/>
</dbReference>
<evidence type="ECO:0000313" key="3">
    <source>
        <dbReference type="Proteomes" id="UP001269375"/>
    </source>
</evidence>
<evidence type="ECO:0000313" key="2">
    <source>
        <dbReference type="EMBL" id="MDR5896492.1"/>
    </source>
</evidence>
<feature type="transmembrane region" description="Helical" evidence="1">
    <location>
        <begin position="733"/>
        <end position="752"/>
    </location>
</feature>
<organism evidence="2 3">
    <name type="scientific">Larsenimonas suaedae</name>
    <dbReference type="NCBI Taxonomy" id="1851019"/>
    <lineage>
        <taxon>Bacteria</taxon>
        <taxon>Pseudomonadati</taxon>
        <taxon>Pseudomonadota</taxon>
        <taxon>Gammaproteobacteria</taxon>
        <taxon>Oceanospirillales</taxon>
        <taxon>Halomonadaceae</taxon>
        <taxon>Larsenimonas</taxon>
    </lineage>
</organism>
<feature type="transmembrane region" description="Helical" evidence="1">
    <location>
        <begin position="680"/>
        <end position="701"/>
    </location>
</feature>
<feature type="transmembrane region" description="Helical" evidence="1">
    <location>
        <begin position="271"/>
        <end position="292"/>
    </location>
</feature>
<keyword evidence="1" id="KW-1133">Transmembrane helix</keyword>
<feature type="transmembrane region" description="Helical" evidence="1">
    <location>
        <begin position="656"/>
        <end position="674"/>
    </location>
</feature>
<reference evidence="2 3" key="1">
    <citation type="submission" date="2023-04" db="EMBL/GenBank/DDBJ databases">
        <title>A long-awaited taxogenomic arrangement of the family Halomonadaceae.</title>
        <authorList>
            <person name="De La Haba R."/>
            <person name="Chuvochina M."/>
            <person name="Wittouck S."/>
            <person name="Arahal D.R."/>
            <person name="Sanchez-Porro C."/>
            <person name="Hugenholtz P."/>
            <person name="Ventosa A."/>
        </authorList>
    </citation>
    <scope>NUCLEOTIDE SEQUENCE [LARGE SCALE GENOMIC DNA]</scope>
    <source>
        <strain evidence="2 3">DSM 22428</strain>
    </source>
</reference>
<feature type="transmembrane region" description="Helical" evidence="1">
    <location>
        <begin position="328"/>
        <end position="350"/>
    </location>
</feature>
<keyword evidence="3" id="KW-1185">Reference proteome</keyword>
<sequence>MTPKTHTRLAWFWALTLLGCVVLAGWMITHGVRFDTRVTALLPDTHQSARVQQANAQLGSQFQDRFVLMVKSDDLPGSVKALAERLEQSPAVERLQWRPGDFDTGDPVALLGPARYRLLDEDLRKKIDAGDYQAIEQRALRQLFMPDGLDQHPIRDPYGLLDRWLAGTMALPFRTDSNLITLTHEGSRYAVLIGTLEGNPFSQSTQSTLHQAINSVTAAHPDMTLLRSGMIFHAYEGAQQARQEISTFGLGALIGLLLILWLVFRSPKTMATLMVPLLAGGLFALAATLLVFGRLHLLTIAFGTSLIGIAIDYAIHMQCARAALGQRFALRPMLPGLALGLFSSVLAFAAQALTPMPGLRQMAFFAATGLIGAWLTVVLWLPRVTLKTTPSAAAAADRLWSLFCAFKGRLTVAWALVGVVLALSIIGVRLHTNDSLQLLTTSSSPLLKDEQQVQSILGRDTGSRYLLLSAATPEQWQARAEMLEPLLKRLVKNGHLGGYELLTDHVPSSAHQDDNLERTRTLYDKTLASLYGQAGLPSSLIQKAQARLVNPPHLTLEAWLESPLGQSDRRLWLGHSDTEAGVAGVIPLKGALDDAGLAALERAARHAPYLSYEDRVARIATVLGELRRTIAGWVGGAFVVLAALLALRYRRRTWRVMAPAAGGVLITLAVLALAGTPVNLFHQLALLLVIGLGLDAGIFMAEHRARHAWLAITLSSASSLLAFGLLAFSATPVLHHIGLTSLIGLLSVWLLVPLVQPHTLDLPETPH</sequence>
<name>A0ABU1GY60_9GAMM</name>
<keyword evidence="1" id="KW-0472">Membrane</keyword>
<evidence type="ECO:0000256" key="1">
    <source>
        <dbReference type="SAM" id="Phobius"/>
    </source>
</evidence>
<feature type="transmembrane region" description="Helical" evidence="1">
    <location>
        <begin position="410"/>
        <end position="430"/>
    </location>
</feature>